<evidence type="ECO:0000313" key="3">
    <source>
        <dbReference type="EMBL" id="MFC3967953.1"/>
    </source>
</evidence>
<dbReference type="InterPro" id="IPR006976">
    <property type="entry name" value="VanZ-like"/>
</dbReference>
<keyword evidence="1" id="KW-1133">Transmembrane helix</keyword>
<proteinExistence type="predicted"/>
<keyword evidence="4" id="KW-1185">Reference proteome</keyword>
<feature type="transmembrane region" description="Helical" evidence="1">
    <location>
        <begin position="44"/>
        <end position="66"/>
    </location>
</feature>
<evidence type="ECO:0000259" key="2">
    <source>
        <dbReference type="Pfam" id="PF04892"/>
    </source>
</evidence>
<name>A0ABV8E766_9HYPH</name>
<dbReference type="EMBL" id="JBHSBD010000028">
    <property type="protein sequence ID" value="MFC3967953.1"/>
    <property type="molecule type" value="Genomic_DNA"/>
</dbReference>
<feature type="transmembrane region" description="Helical" evidence="1">
    <location>
        <begin position="72"/>
        <end position="91"/>
    </location>
</feature>
<reference evidence="4" key="1">
    <citation type="journal article" date="2019" name="Int. J. Syst. Evol. Microbiol.">
        <title>The Global Catalogue of Microorganisms (GCM) 10K type strain sequencing project: providing services to taxonomists for standard genome sequencing and annotation.</title>
        <authorList>
            <consortium name="The Broad Institute Genomics Platform"/>
            <consortium name="The Broad Institute Genome Sequencing Center for Infectious Disease"/>
            <person name="Wu L."/>
            <person name="Ma J."/>
        </authorList>
    </citation>
    <scope>NUCLEOTIDE SEQUENCE [LARGE SCALE GENOMIC DNA]</scope>
    <source>
        <strain evidence="4">TBRC 5781</strain>
    </source>
</reference>
<feature type="domain" description="VanZ-like" evidence="2">
    <location>
        <begin position="32"/>
        <end position="145"/>
    </location>
</feature>
<sequence length="154" mass="16971">MGELRSGASLAINVVASSAFTWPQVSVTKRSYNISQHGTMLEKLFKILAWSTLAFIIFATVSPIGLRPHDFLPVNVDRALAFTLLSSLFVVAYPRYFLISTACIIASAFAIELLQYLQPTRHPEVHDALIKAAGAALGLVVGWLINRYRPSRPK</sequence>
<dbReference type="Pfam" id="PF04892">
    <property type="entry name" value="VanZ"/>
    <property type="match status" value="1"/>
</dbReference>
<feature type="transmembrane region" description="Helical" evidence="1">
    <location>
        <begin position="96"/>
        <end position="116"/>
    </location>
</feature>
<dbReference type="Proteomes" id="UP001595697">
    <property type="component" value="Unassembled WGS sequence"/>
</dbReference>
<comment type="caution">
    <text evidence="3">The sequence shown here is derived from an EMBL/GenBank/DDBJ whole genome shotgun (WGS) entry which is preliminary data.</text>
</comment>
<evidence type="ECO:0000256" key="1">
    <source>
        <dbReference type="SAM" id="Phobius"/>
    </source>
</evidence>
<organism evidence="3 4">
    <name type="scientific">Rhizobium lemnae</name>
    <dbReference type="NCBI Taxonomy" id="1214924"/>
    <lineage>
        <taxon>Bacteria</taxon>
        <taxon>Pseudomonadati</taxon>
        <taxon>Pseudomonadota</taxon>
        <taxon>Alphaproteobacteria</taxon>
        <taxon>Hyphomicrobiales</taxon>
        <taxon>Rhizobiaceae</taxon>
        <taxon>Rhizobium/Agrobacterium group</taxon>
        <taxon>Rhizobium</taxon>
    </lineage>
</organism>
<keyword evidence="1" id="KW-0472">Membrane</keyword>
<evidence type="ECO:0000313" key="4">
    <source>
        <dbReference type="Proteomes" id="UP001595697"/>
    </source>
</evidence>
<protein>
    <submittedName>
        <fullName evidence="3">VanZ family protein</fullName>
    </submittedName>
</protein>
<accession>A0ABV8E766</accession>
<feature type="transmembrane region" description="Helical" evidence="1">
    <location>
        <begin position="128"/>
        <end position="145"/>
    </location>
</feature>
<gene>
    <name evidence="3" type="ORF">ACFOVS_07395</name>
</gene>
<keyword evidence="1" id="KW-0812">Transmembrane</keyword>
<dbReference type="RefSeq" id="WP_281435075.1">
    <property type="nucleotide sequence ID" value="NZ_JALJQZ010000012.1"/>
</dbReference>